<evidence type="ECO:0000256" key="1">
    <source>
        <dbReference type="ARBA" id="ARBA00008777"/>
    </source>
</evidence>
<comment type="caution">
    <text evidence="7">The sequence shown here is derived from an EMBL/GenBank/DDBJ whole genome shotgun (WGS) entry which is preliminary data.</text>
</comment>
<keyword evidence="3 5" id="KW-0687">Ribonucleoprotein</keyword>
<accession>A0A1F6EAN7</accession>
<comment type="similarity">
    <text evidence="1 5">Belongs to the bacterial ribosomal protein bL17 family.</text>
</comment>
<dbReference type="AlphaFoldDB" id="A0A1F6EAN7"/>
<name>A0A1F6EAN7_9BACT</name>
<keyword evidence="2 5" id="KW-0689">Ribosomal protein</keyword>
<dbReference type="Proteomes" id="UP000176914">
    <property type="component" value="Unassembled WGS sequence"/>
</dbReference>
<dbReference type="EMBL" id="MFLL01000001">
    <property type="protein sequence ID" value="OGG70739.1"/>
    <property type="molecule type" value="Genomic_DNA"/>
</dbReference>
<reference evidence="7 8" key="1">
    <citation type="journal article" date="2016" name="Nat. Commun.">
        <title>Thousands of microbial genomes shed light on interconnected biogeochemical processes in an aquifer system.</title>
        <authorList>
            <person name="Anantharaman K."/>
            <person name="Brown C.T."/>
            <person name="Hug L.A."/>
            <person name="Sharon I."/>
            <person name="Castelle C.J."/>
            <person name="Probst A.J."/>
            <person name="Thomas B.C."/>
            <person name="Singh A."/>
            <person name="Wilkins M.J."/>
            <person name="Karaoz U."/>
            <person name="Brodie E.L."/>
            <person name="Williams K.H."/>
            <person name="Hubbard S.S."/>
            <person name="Banfield J.F."/>
        </authorList>
    </citation>
    <scope>NUCLEOTIDE SEQUENCE [LARGE SCALE GENOMIC DNA]</scope>
</reference>
<evidence type="ECO:0000256" key="6">
    <source>
        <dbReference type="RuleBase" id="RU000661"/>
    </source>
</evidence>
<gene>
    <name evidence="7" type="ORF">A3C20_04425</name>
</gene>
<dbReference type="InterPro" id="IPR036373">
    <property type="entry name" value="Ribosomal_bL17_sf"/>
</dbReference>
<evidence type="ECO:0000256" key="3">
    <source>
        <dbReference type="ARBA" id="ARBA00023274"/>
    </source>
</evidence>
<evidence type="ECO:0000256" key="5">
    <source>
        <dbReference type="RuleBase" id="RU000660"/>
    </source>
</evidence>
<dbReference type="PANTHER" id="PTHR14413:SF16">
    <property type="entry name" value="LARGE RIBOSOMAL SUBUNIT PROTEIN BL17M"/>
    <property type="match status" value="1"/>
</dbReference>
<evidence type="ECO:0000313" key="7">
    <source>
        <dbReference type="EMBL" id="OGG70739.1"/>
    </source>
</evidence>
<dbReference type="Pfam" id="PF01196">
    <property type="entry name" value="Ribosomal_L17"/>
    <property type="match status" value="1"/>
</dbReference>
<dbReference type="GO" id="GO:0022625">
    <property type="term" value="C:cytosolic large ribosomal subunit"/>
    <property type="evidence" value="ECO:0007669"/>
    <property type="project" value="TreeGrafter"/>
</dbReference>
<dbReference type="SUPFAM" id="SSF64263">
    <property type="entry name" value="Prokaryotic ribosomal protein L17"/>
    <property type="match status" value="1"/>
</dbReference>
<dbReference type="NCBIfam" id="TIGR00059">
    <property type="entry name" value="L17"/>
    <property type="match status" value="1"/>
</dbReference>
<protein>
    <recommendedName>
        <fullName evidence="4 6">50S ribosomal protein L17</fullName>
    </recommendedName>
</protein>
<dbReference type="InterPro" id="IPR000456">
    <property type="entry name" value="Ribosomal_bL17"/>
</dbReference>
<proteinExistence type="inferred from homology"/>
<dbReference type="GO" id="GO:0003735">
    <property type="term" value="F:structural constituent of ribosome"/>
    <property type="evidence" value="ECO:0007669"/>
    <property type="project" value="InterPro"/>
</dbReference>
<organism evidence="7 8">
    <name type="scientific">Candidatus Kaiserbacteria bacterium RIFCSPHIGHO2_02_FULL_55_25</name>
    <dbReference type="NCBI Taxonomy" id="1798498"/>
    <lineage>
        <taxon>Bacteria</taxon>
        <taxon>Candidatus Kaiseribacteriota</taxon>
    </lineage>
</organism>
<evidence type="ECO:0000256" key="2">
    <source>
        <dbReference type="ARBA" id="ARBA00022980"/>
    </source>
</evidence>
<evidence type="ECO:0000313" key="8">
    <source>
        <dbReference type="Proteomes" id="UP000176914"/>
    </source>
</evidence>
<dbReference type="PANTHER" id="PTHR14413">
    <property type="entry name" value="RIBOSOMAL PROTEIN L17"/>
    <property type="match status" value="1"/>
</dbReference>
<dbReference type="GO" id="GO:0006412">
    <property type="term" value="P:translation"/>
    <property type="evidence" value="ECO:0007669"/>
    <property type="project" value="InterPro"/>
</dbReference>
<dbReference type="Gene3D" id="3.90.1030.10">
    <property type="entry name" value="Ribosomal protein L17"/>
    <property type="match status" value="1"/>
</dbReference>
<evidence type="ECO:0000256" key="4">
    <source>
        <dbReference type="ARBA" id="ARBA00035494"/>
    </source>
</evidence>
<sequence length="118" mass="13332">MRHHVKNRTLNRPKRQRTALLRSLARSLVLHEGITTTVAKAKELRPFVEKLVSTSKQNSLLSRRKVAERLGGAPETVRKLHDTLAPRYAKRAGGYTRITLLGRVGKRVGDAARIEFVQ</sequence>